<organism evidence="10 11">
    <name type="scientific">Blastopirellula marina</name>
    <dbReference type="NCBI Taxonomy" id="124"/>
    <lineage>
        <taxon>Bacteria</taxon>
        <taxon>Pseudomonadati</taxon>
        <taxon>Planctomycetota</taxon>
        <taxon>Planctomycetia</taxon>
        <taxon>Pirellulales</taxon>
        <taxon>Pirellulaceae</taxon>
        <taxon>Blastopirellula</taxon>
    </lineage>
</organism>
<feature type="region of interest" description="Disordered" evidence="9">
    <location>
        <begin position="1"/>
        <end position="36"/>
    </location>
</feature>
<keyword evidence="5" id="KW-0067">ATP-binding</keyword>
<evidence type="ECO:0000256" key="4">
    <source>
        <dbReference type="ARBA" id="ARBA00022741"/>
    </source>
</evidence>
<dbReference type="Proteomes" id="UP000239388">
    <property type="component" value="Unassembled WGS sequence"/>
</dbReference>
<keyword evidence="4" id="KW-0547">Nucleotide-binding</keyword>
<evidence type="ECO:0000256" key="2">
    <source>
        <dbReference type="ARBA" id="ARBA00010708"/>
    </source>
</evidence>
<dbReference type="SUPFAM" id="SSF55874">
    <property type="entry name" value="ATPase domain of HSP90 chaperone/DNA topoisomerase II/histidine kinase"/>
    <property type="match status" value="1"/>
</dbReference>
<dbReference type="EC" id="5.6.2.2" evidence="3"/>
<evidence type="ECO:0000256" key="9">
    <source>
        <dbReference type="SAM" id="MobiDB-lite"/>
    </source>
</evidence>
<dbReference type="GO" id="GO:0005524">
    <property type="term" value="F:ATP binding"/>
    <property type="evidence" value="ECO:0007669"/>
    <property type="project" value="UniProtKB-KW"/>
</dbReference>
<accession>A0A2S8FWS0</accession>
<keyword evidence="7" id="KW-0238">DNA-binding</keyword>
<protein>
    <recommendedName>
        <fullName evidence="3">DNA topoisomerase (ATP-hydrolyzing)</fullName>
        <ecNumber evidence="3">5.6.2.2</ecNumber>
    </recommendedName>
</protein>
<evidence type="ECO:0000313" key="10">
    <source>
        <dbReference type="EMBL" id="PQO36609.1"/>
    </source>
</evidence>
<sequence length="250" mass="28433">MVRRNKNYEMVEANDHSENVDQGMPSSAYSPGPLESLSDDLEHVRERPRMYVGKDLSTESIHFVMEQLLDLTVRKKKTESISCVLVTVYRDGSVSVEDDGHGIATDIDPALSKRVGCEISCLEGVMRLLTFYRKISHWDWDYPAYQVRTGFHLDGCDLALTNLLSCWCDMEVYCDGFVWHQRYVRGVPQSPVQQGAATMKHGTKITFKLDADIFKTVALDHDRLAIQIQELADRHQGLTIGFKDERSDLS</sequence>
<comment type="catalytic activity">
    <reaction evidence="1">
        <text>ATP-dependent breakage, passage and rejoining of double-stranded DNA.</text>
        <dbReference type="EC" id="5.6.2.2"/>
    </reaction>
</comment>
<dbReference type="GO" id="GO:0003677">
    <property type="term" value="F:DNA binding"/>
    <property type="evidence" value="ECO:0007669"/>
    <property type="project" value="UniProtKB-KW"/>
</dbReference>
<evidence type="ECO:0000256" key="8">
    <source>
        <dbReference type="ARBA" id="ARBA00023235"/>
    </source>
</evidence>
<keyword evidence="8" id="KW-0413">Isomerase</keyword>
<dbReference type="GO" id="GO:0003918">
    <property type="term" value="F:DNA topoisomerase type II (double strand cut, ATP-hydrolyzing) activity"/>
    <property type="evidence" value="ECO:0007669"/>
    <property type="project" value="UniProtKB-EC"/>
</dbReference>
<gene>
    <name evidence="10" type="ORF">C5Y98_11475</name>
</gene>
<keyword evidence="6" id="KW-0799">Topoisomerase</keyword>
<comment type="caution">
    <text evidence="10">The sequence shown here is derived from an EMBL/GenBank/DDBJ whole genome shotgun (WGS) entry which is preliminary data.</text>
</comment>
<dbReference type="PANTHER" id="PTHR45866">
    <property type="entry name" value="DNA GYRASE/TOPOISOMERASE SUBUNIT B"/>
    <property type="match status" value="1"/>
</dbReference>
<reference evidence="10 11" key="1">
    <citation type="submission" date="2018-02" db="EMBL/GenBank/DDBJ databases">
        <title>Comparative genomes isolates from brazilian mangrove.</title>
        <authorList>
            <person name="Araujo J.E."/>
            <person name="Taketani R.G."/>
            <person name="Silva M.C.P."/>
            <person name="Loureco M.V."/>
            <person name="Andreote F.D."/>
        </authorList>
    </citation>
    <scope>NUCLEOTIDE SEQUENCE [LARGE SCALE GENOMIC DNA]</scope>
    <source>
        <strain evidence="10 11">NAP PRIS-MGV</strain>
    </source>
</reference>
<dbReference type="InterPro" id="IPR036890">
    <property type="entry name" value="HATPase_C_sf"/>
</dbReference>
<comment type="similarity">
    <text evidence="2">Belongs to the type II topoisomerase GyrB family.</text>
</comment>
<proteinExistence type="inferred from homology"/>
<evidence type="ECO:0000256" key="7">
    <source>
        <dbReference type="ARBA" id="ARBA00023125"/>
    </source>
</evidence>
<name>A0A2S8FWS0_9BACT</name>
<evidence type="ECO:0000256" key="1">
    <source>
        <dbReference type="ARBA" id="ARBA00000185"/>
    </source>
</evidence>
<feature type="compositionally biased region" description="Basic and acidic residues" evidence="9">
    <location>
        <begin position="1"/>
        <end position="19"/>
    </location>
</feature>
<dbReference type="AlphaFoldDB" id="A0A2S8FWS0"/>
<evidence type="ECO:0000256" key="5">
    <source>
        <dbReference type="ARBA" id="ARBA00022840"/>
    </source>
</evidence>
<evidence type="ECO:0000256" key="3">
    <source>
        <dbReference type="ARBA" id="ARBA00012895"/>
    </source>
</evidence>
<evidence type="ECO:0000313" key="11">
    <source>
        <dbReference type="Proteomes" id="UP000239388"/>
    </source>
</evidence>
<dbReference type="Gene3D" id="3.30.565.10">
    <property type="entry name" value="Histidine kinase-like ATPase, C-terminal domain"/>
    <property type="match status" value="1"/>
</dbReference>
<dbReference type="PANTHER" id="PTHR45866:SF1">
    <property type="entry name" value="DNA GYRASE SUBUNIT B, MITOCHONDRIAL"/>
    <property type="match status" value="1"/>
</dbReference>
<evidence type="ECO:0000256" key="6">
    <source>
        <dbReference type="ARBA" id="ARBA00023029"/>
    </source>
</evidence>
<dbReference type="EMBL" id="PUIB01000012">
    <property type="protein sequence ID" value="PQO36609.1"/>
    <property type="molecule type" value="Genomic_DNA"/>
</dbReference>